<evidence type="ECO:0000313" key="1">
    <source>
        <dbReference type="EMBL" id="QUC07653.1"/>
    </source>
</evidence>
<dbReference type="Gene3D" id="1.10.340.30">
    <property type="entry name" value="Hypothetical protein, domain 2"/>
    <property type="match status" value="1"/>
</dbReference>
<dbReference type="InterPro" id="IPR052891">
    <property type="entry name" value="DNA-3mA_glycosylase"/>
</dbReference>
<dbReference type="Pfam" id="PF03352">
    <property type="entry name" value="Adenine_glyco"/>
    <property type="match status" value="1"/>
</dbReference>
<keyword evidence="2" id="KW-1185">Reference proteome</keyword>
<name>A0ABX7Y427_9ACTN</name>
<dbReference type="PANTHER" id="PTHR30037">
    <property type="entry name" value="DNA-3-METHYLADENINE GLYCOSYLASE 1"/>
    <property type="match status" value="1"/>
</dbReference>
<reference evidence="1 2" key="1">
    <citation type="submission" date="2021-03" db="EMBL/GenBank/DDBJ databases">
        <title>Human Oral Microbial Genomes.</title>
        <authorList>
            <person name="Johnston C.D."/>
            <person name="Chen T."/>
            <person name="Dewhirst F.E."/>
        </authorList>
    </citation>
    <scope>NUCLEOTIDE SEQUENCE [LARGE SCALE GENOMIC DNA]</scope>
    <source>
        <strain evidence="1 2">DSMZ 100122</strain>
    </source>
</reference>
<dbReference type="InterPro" id="IPR005019">
    <property type="entry name" value="Adenine_glyco"/>
</dbReference>
<organism evidence="1 2">
    <name type="scientific">Arachnia rubra</name>
    <dbReference type="NCBI Taxonomy" id="1547448"/>
    <lineage>
        <taxon>Bacteria</taxon>
        <taxon>Bacillati</taxon>
        <taxon>Actinomycetota</taxon>
        <taxon>Actinomycetes</taxon>
        <taxon>Propionibacteriales</taxon>
        <taxon>Propionibacteriaceae</taxon>
        <taxon>Arachnia</taxon>
    </lineage>
</organism>
<evidence type="ECO:0000313" key="2">
    <source>
        <dbReference type="Proteomes" id="UP000678513"/>
    </source>
</evidence>
<dbReference type="PANTHER" id="PTHR30037:SF4">
    <property type="entry name" value="DNA-3-METHYLADENINE GLYCOSYLASE I"/>
    <property type="match status" value="1"/>
</dbReference>
<proteinExistence type="predicted"/>
<dbReference type="RefSeq" id="WP_212322301.1">
    <property type="nucleotide sequence ID" value="NZ_AP024463.1"/>
</dbReference>
<dbReference type="InterPro" id="IPR011257">
    <property type="entry name" value="DNA_glycosylase"/>
</dbReference>
<dbReference type="Proteomes" id="UP000678513">
    <property type="component" value="Chromosome"/>
</dbReference>
<sequence>MERCFGAGDPLYEHYHDTEWGRPIADTAEETVLFERLVLEGFQSGLSWITVLRKREAFREVFAGFDPARVAQFDEQDIGRLMGDARIIRNEAKIRAAVGNAKALVALHEAGGTLAGILADHAPGPPLAAPRSRDEIPSRTPESEALSRRLKGLGFRFVGPVTMYATMQAVGLVNDHLASCWVRQDKAW</sequence>
<gene>
    <name evidence="1" type="ORF">J5A65_12065</name>
</gene>
<accession>A0ABX7Y427</accession>
<dbReference type="EMBL" id="CP072384">
    <property type="protein sequence ID" value="QUC07653.1"/>
    <property type="molecule type" value="Genomic_DNA"/>
</dbReference>
<dbReference type="SUPFAM" id="SSF48150">
    <property type="entry name" value="DNA-glycosylase"/>
    <property type="match status" value="1"/>
</dbReference>
<protein>
    <submittedName>
        <fullName evidence="1">DNA-3-methyladenine glycosylase I</fullName>
    </submittedName>
</protein>